<dbReference type="PANTHER" id="PTHR32114">
    <property type="entry name" value="ABC TRANSPORTER ABCH.3"/>
    <property type="match status" value="1"/>
</dbReference>
<feature type="binding site" evidence="10">
    <location>
        <begin position="32"/>
        <end position="38"/>
    </location>
    <ligand>
        <name>ATP</name>
        <dbReference type="ChEBI" id="CHEBI:30616"/>
    </ligand>
</feature>
<evidence type="ECO:0000256" key="8">
    <source>
        <dbReference type="ARBA" id="ARBA00023204"/>
    </source>
</evidence>
<keyword evidence="8 10" id="KW-0234">DNA repair</keyword>
<evidence type="ECO:0000256" key="5">
    <source>
        <dbReference type="ARBA" id="ARBA00022833"/>
    </source>
</evidence>
<evidence type="ECO:0000256" key="7">
    <source>
        <dbReference type="ARBA" id="ARBA00023054"/>
    </source>
</evidence>
<evidence type="ECO:0000256" key="12">
    <source>
        <dbReference type="SAM" id="MobiDB-lite"/>
    </source>
</evidence>
<comment type="similarity">
    <text evidence="9">Belongs to the Sph1/Sph2 family.</text>
</comment>
<dbReference type="RefSeq" id="WP_211312283.1">
    <property type="nucleotide sequence ID" value="NZ_BAAABL010000068.1"/>
</dbReference>
<dbReference type="Gene3D" id="3.40.50.300">
    <property type="entry name" value="P-loop containing nucleotide triphosphate hydrolases"/>
    <property type="match status" value="2"/>
</dbReference>
<dbReference type="Pfam" id="PF13476">
    <property type="entry name" value="AAA_23"/>
    <property type="match status" value="1"/>
</dbReference>
<dbReference type="GO" id="GO:0016887">
    <property type="term" value="F:ATP hydrolysis activity"/>
    <property type="evidence" value="ECO:0007669"/>
    <property type="project" value="UniProtKB-UniRule"/>
</dbReference>
<comment type="cofactor">
    <cofactor evidence="10">
        <name>Zn(2+)</name>
        <dbReference type="ChEBI" id="CHEBI:29105"/>
    </cofactor>
    <text evidence="10">Binds 1 zinc ion per homodimer.</text>
</comment>
<dbReference type="PROSITE" id="PS51131">
    <property type="entry name" value="ZN_HOOK"/>
    <property type="match status" value="1"/>
</dbReference>
<comment type="similarity">
    <text evidence="10">Belongs to the SMC family. RAD50 subfamily.</text>
</comment>
<comment type="caution">
    <text evidence="14">The sequence shown here is derived from an EMBL/GenBank/DDBJ whole genome shotgun (WGS) entry which is preliminary data.</text>
</comment>
<comment type="function">
    <text evidence="10">Part of the Rad50/Mre11 complex, which is involved in the early steps of DNA double-strand break (DSB) repair. Rad50 controls the balance between DNA end bridging and DNA resection via ATP-dependent structural rearrangements of the Rad50/Mre11 complex.</text>
</comment>
<comment type="domain">
    <text evidence="10">The two conserved Cys that bind zinc constitute the zinc-hook, which separates the large intramolecular coiled coil regions. The 2 Cys residues coordinate one molecule of zinc with the help of the 2 Cys residues of the zinc-hook of another Rad50 molecule, thereby forming a V-shaped homodimer.</text>
</comment>
<dbReference type="EMBL" id="BAAABL010000068">
    <property type="protein sequence ID" value="GAA0309068.1"/>
    <property type="molecule type" value="Genomic_DNA"/>
</dbReference>
<feature type="compositionally biased region" description="Basic and acidic residues" evidence="12">
    <location>
        <begin position="539"/>
        <end position="564"/>
    </location>
</feature>
<dbReference type="AlphaFoldDB" id="A0AAV3S944"/>
<keyword evidence="2 10" id="KW-0547">Nucleotide-binding</keyword>
<dbReference type="GO" id="GO:0006302">
    <property type="term" value="P:double-strand break repair"/>
    <property type="evidence" value="ECO:0007669"/>
    <property type="project" value="UniProtKB-UniRule"/>
</dbReference>
<evidence type="ECO:0000259" key="13">
    <source>
        <dbReference type="PROSITE" id="PS51131"/>
    </source>
</evidence>
<feature type="binding site" evidence="10 11">
    <location>
        <position position="458"/>
    </location>
    <ligand>
        <name>Zn(2+)</name>
        <dbReference type="ChEBI" id="CHEBI:29105"/>
    </ligand>
</feature>
<gene>
    <name evidence="10 14" type="primary">rad50</name>
    <name evidence="14" type="ORF">GCM10009066_23290</name>
</gene>
<dbReference type="NCBIfam" id="NF002572">
    <property type="entry name" value="PRK02224.1"/>
    <property type="match status" value="1"/>
</dbReference>
<dbReference type="GO" id="GO:0005524">
    <property type="term" value="F:ATP binding"/>
    <property type="evidence" value="ECO:0007669"/>
    <property type="project" value="UniProtKB-UniRule"/>
</dbReference>
<dbReference type="InterPro" id="IPR013134">
    <property type="entry name" value="Zn_hook_RAD50"/>
</dbReference>
<dbReference type="HAMAP" id="MF_00449">
    <property type="entry name" value="RAD50"/>
    <property type="match status" value="1"/>
</dbReference>
<evidence type="ECO:0000313" key="15">
    <source>
        <dbReference type="Proteomes" id="UP001500837"/>
    </source>
</evidence>
<comment type="caution">
    <text evidence="10">Lacks conserved residue(s) required for the propagation of feature annotation.</text>
</comment>
<keyword evidence="3 10" id="KW-0227">DNA damage</keyword>
<dbReference type="InterPro" id="IPR038729">
    <property type="entry name" value="Rad50/SbcC_AAA"/>
</dbReference>
<evidence type="ECO:0000256" key="10">
    <source>
        <dbReference type="HAMAP-Rule" id="MF_00449"/>
    </source>
</evidence>
<dbReference type="NCBIfam" id="NF041035">
    <property type="entry name" value="Rad50_Halo"/>
    <property type="match status" value="1"/>
</dbReference>
<keyword evidence="7 10" id="KW-0175">Coiled coil</keyword>
<keyword evidence="1 10" id="KW-0479">Metal-binding</keyword>
<evidence type="ECO:0000256" key="3">
    <source>
        <dbReference type="ARBA" id="ARBA00022763"/>
    </source>
</evidence>
<accession>A0AAV3S944</accession>
<dbReference type="InterPro" id="IPR027417">
    <property type="entry name" value="P-loop_NTPase"/>
</dbReference>
<keyword evidence="5 10" id="KW-0862">Zinc</keyword>
<dbReference type="InterPro" id="IPR022982">
    <property type="entry name" value="Rad50_ATPase_archaeal"/>
</dbReference>
<sequence length="894" mass="99725">MRVDRLRLRNFKCYEDADVSLGAGVTVIHGLNGSGKSSLLEACFFALYGATPLDRTLDEVVTIGAEEAEVDLWFTHAGASFHVHRRVRYTGERASTAECTMETPDDTIEGARDVRDYVVDLLRMDADAFVNCAYVRQGEVNKLINASPGERQDMIDDLLQLGKLESYRQRAEQARRGVQAVRDARAERRDSLAEQVAEYEARDLHAELNALQTELSEVEESLATYEENREQAAETKAEAERVIDEYADRRAELDGLESTIDDLKAQITETEREREELADTVADARERVESLDQRVASLLAETDVEATPDEVSVETVRERRAAVADERDDVQDEHGDCRTTIQTHANEAEAKRERAAELAERAATAREAADALDAEAREAAEKVAEADERIERIEAKRAEHRETFADAPVDVGEAATYRESVRADLDDVRERESDLKGDLQAARSAVEEAETLRDAGKCPECGQPVEGSPHVDALDERRAAVEALEADLDAVREEKEALETNLERANALVDAESEIETLRERRANVAELRDGHADAVEVKRAEAESKREDAADYEERAEAARDAAAEAEAAADDARERLGELNGRIADLKDAIGTLDDLADALADRESAANDLESARERRADREALNDERRDRLADARERKRDLETEFDEERLEHAREERERAADYLEEVRDAIAEREEHRSELQERIGALKGDIETLEDLRGKRDAVQERVDALDDLVGETEELEAMYGDLRGELRQRNVEKLERLLNETFDLVYGNDSYARLELDGSYELTVYQKDGEALEPDQLSGGERALFNLSLRCAVYRLLAEGIEGAAPLPPLILDEPTVFLDSGHVSRLVDLVESMRDLGVEQILVVSHDDELVGAADDLLHVEKDATSNRSHVTTGVEADAAATLD</sequence>
<feature type="domain" description="Zinc-hook" evidence="13">
    <location>
        <begin position="411"/>
        <end position="510"/>
    </location>
</feature>
<keyword evidence="6 10" id="KW-0067">ATP-binding</keyword>
<dbReference type="InterPro" id="IPR053480">
    <property type="entry name" value="DSB_repair_ATPase"/>
</dbReference>
<name>A0AAV3S944_9EURY</name>
<dbReference type="Gene3D" id="1.10.287.510">
    <property type="entry name" value="Helix hairpin bin"/>
    <property type="match status" value="1"/>
</dbReference>
<keyword evidence="15" id="KW-1185">Reference proteome</keyword>
<evidence type="ECO:0000256" key="4">
    <source>
        <dbReference type="ARBA" id="ARBA00022801"/>
    </source>
</evidence>
<organism evidence="14 15">
    <name type="scientific">Halarchaeum salinum</name>
    <dbReference type="NCBI Taxonomy" id="489912"/>
    <lineage>
        <taxon>Archaea</taxon>
        <taxon>Methanobacteriati</taxon>
        <taxon>Methanobacteriota</taxon>
        <taxon>Stenosarchaea group</taxon>
        <taxon>Halobacteria</taxon>
        <taxon>Halobacteriales</taxon>
        <taxon>Halobacteriaceae</taxon>
    </lineage>
</organism>
<feature type="coiled-coil region" evidence="10">
    <location>
        <begin position="164"/>
        <end position="403"/>
    </location>
</feature>
<keyword evidence="4 10" id="KW-0378">Hydrolase</keyword>
<proteinExistence type="inferred from homology"/>
<dbReference type="SUPFAM" id="SSF52540">
    <property type="entry name" value="P-loop containing nucleoside triphosphate hydrolases"/>
    <property type="match status" value="1"/>
</dbReference>
<comment type="subunit">
    <text evidence="10">Homodimer. Forms a heterotetramer composed of two Mre11 subunits and two Rad50 subunits.</text>
</comment>
<dbReference type="SUPFAM" id="SSF75712">
    <property type="entry name" value="Rad50 coiled-coil Zn hook"/>
    <property type="match status" value="1"/>
</dbReference>
<feature type="region of interest" description="Disordered" evidence="12">
    <location>
        <begin position="539"/>
        <end position="571"/>
    </location>
</feature>
<evidence type="ECO:0000256" key="2">
    <source>
        <dbReference type="ARBA" id="ARBA00022741"/>
    </source>
</evidence>
<feature type="region of interest" description="Disordered" evidence="12">
    <location>
        <begin position="609"/>
        <end position="631"/>
    </location>
</feature>
<evidence type="ECO:0000256" key="11">
    <source>
        <dbReference type="PROSITE-ProRule" id="PRU00471"/>
    </source>
</evidence>
<feature type="binding site" evidence="10">
    <location>
        <position position="12"/>
    </location>
    <ligand>
        <name>ATP</name>
        <dbReference type="ChEBI" id="CHEBI:30616"/>
    </ligand>
</feature>
<protein>
    <recommendedName>
        <fullName evidence="10">DNA double-strand break repair Rad50 ATPase</fullName>
    </recommendedName>
</protein>
<evidence type="ECO:0000256" key="6">
    <source>
        <dbReference type="ARBA" id="ARBA00022840"/>
    </source>
</evidence>
<dbReference type="Proteomes" id="UP001500837">
    <property type="component" value="Unassembled WGS sequence"/>
</dbReference>
<feature type="binding site" evidence="10">
    <location>
        <position position="137"/>
    </location>
    <ligand>
        <name>ATP</name>
        <dbReference type="ChEBI" id="CHEBI:30616"/>
    </ligand>
</feature>
<dbReference type="PANTHER" id="PTHR32114:SF2">
    <property type="entry name" value="ABC TRANSPORTER ABCH.3"/>
    <property type="match status" value="1"/>
</dbReference>
<reference evidence="14 15" key="1">
    <citation type="journal article" date="2019" name="Int. J. Syst. Evol. Microbiol.">
        <title>The Global Catalogue of Microorganisms (GCM) 10K type strain sequencing project: providing services to taxonomists for standard genome sequencing and annotation.</title>
        <authorList>
            <consortium name="The Broad Institute Genomics Platform"/>
            <consortium name="The Broad Institute Genome Sequencing Center for Infectious Disease"/>
            <person name="Wu L."/>
            <person name="Ma J."/>
        </authorList>
    </citation>
    <scope>NUCLEOTIDE SEQUENCE [LARGE SCALE GENOMIC DNA]</scope>
    <source>
        <strain evidence="14 15">JCM 16330</strain>
    </source>
</reference>
<evidence type="ECO:0000256" key="9">
    <source>
        <dbReference type="ARBA" id="ARBA00049666"/>
    </source>
</evidence>
<feature type="binding site" evidence="10 11">
    <location>
        <position position="461"/>
    </location>
    <ligand>
        <name>Zn(2+)</name>
        <dbReference type="ChEBI" id="CHEBI:29105"/>
    </ligand>
</feature>
<evidence type="ECO:0000313" key="14">
    <source>
        <dbReference type="EMBL" id="GAA0309068.1"/>
    </source>
</evidence>
<dbReference type="GO" id="GO:0008270">
    <property type="term" value="F:zinc ion binding"/>
    <property type="evidence" value="ECO:0007669"/>
    <property type="project" value="UniProtKB-UniRule"/>
</dbReference>
<evidence type="ECO:0000256" key="1">
    <source>
        <dbReference type="ARBA" id="ARBA00022723"/>
    </source>
</evidence>